<evidence type="ECO:0000313" key="12">
    <source>
        <dbReference type="Ensembl" id="ENSACAP00000029652.1"/>
    </source>
</evidence>
<dbReference type="InParanoid" id="A0A803T362"/>
<dbReference type="InterPro" id="IPR013083">
    <property type="entry name" value="Znf_RING/FYVE/PHD"/>
</dbReference>
<dbReference type="CDD" id="cd19835">
    <property type="entry name" value="Bbox2_TRIM65_C-IV"/>
    <property type="match status" value="1"/>
</dbReference>
<dbReference type="Gene3D" id="3.30.160.60">
    <property type="entry name" value="Classic Zinc Finger"/>
    <property type="match status" value="1"/>
</dbReference>
<keyword evidence="5 9" id="KW-0863">Zinc-finger</keyword>
<accession>A0A803T362</accession>
<dbReference type="AlphaFoldDB" id="A0A803T362"/>
<keyword evidence="13" id="KW-1185">Reference proteome</keyword>
<dbReference type="SUPFAM" id="SSF57845">
    <property type="entry name" value="B-box zinc-binding domain"/>
    <property type="match status" value="1"/>
</dbReference>
<protein>
    <recommendedName>
        <fullName evidence="14">Tripartite motif containing 65</fullName>
    </recommendedName>
</protein>
<proteinExistence type="inferred from homology"/>
<evidence type="ECO:0000313" key="13">
    <source>
        <dbReference type="Proteomes" id="UP000001646"/>
    </source>
</evidence>
<dbReference type="InterPro" id="IPR003877">
    <property type="entry name" value="SPRY_dom"/>
</dbReference>
<dbReference type="PROSITE" id="PS50089">
    <property type="entry name" value="ZF_RING_2"/>
    <property type="match status" value="1"/>
</dbReference>
<dbReference type="Pfam" id="PF25600">
    <property type="entry name" value="TRIM_CC"/>
    <property type="match status" value="1"/>
</dbReference>
<evidence type="ECO:0000256" key="1">
    <source>
        <dbReference type="ARBA" id="ARBA00009651"/>
    </source>
</evidence>
<dbReference type="PANTHER" id="PTHR25465:SF14">
    <property type="entry name" value="E3 UBIQUITIN-PROTEIN LIGASE TRIM65"/>
    <property type="match status" value="1"/>
</dbReference>
<keyword evidence="6" id="KW-0862">Zinc</keyword>
<reference evidence="12 13" key="1">
    <citation type="submission" date="2009-12" db="EMBL/GenBank/DDBJ databases">
        <title>The Genome Sequence of Anolis carolinensis (Green Anole Lizard).</title>
        <authorList>
            <consortium name="The Genome Sequencing Platform"/>
            <person name="Di Palma F."/>
            <person name="Alfoldi J."/>
            <person name="Heiman D."/>
            <person name="Young S."/>
            <person name="Grabherr M."/>
            <person name="Johnson J."/>
            <person name="Lander E.S."/>
            <person name="Lindblad-Toh K."/>
        </authorList>
    </citation>
    <scope>NUCLEOTIDE SEQUENCE [LARGE SCALE GENOMIC DNA]</scope>
    <source>
        <strain evidence="12 13">JBL SC #1</strain>
    </source>
</reference>
<dbReference type="SUPFAM" id="SSF49899">
    <property type="entry name" value="Concanavalin A-like lectins/glucanases"/>
    <property type="match status" value="1"/>
</dbReference>
<dbReference type="InterPro" id="IPR003879">
    <property type="entry name" value="Butyrophylin_SPRY"/>
</dbReference>
<dbReference type="Ensembl" id="ENSACAT00000041669.1">
    <property type="protein sequence ID" value="ENSACAP00000029652.1"/>
    <property type="gene ID" value="ENSACAG00000044599.1"/>
</dbReference>
<evidence type="ECO:0000256" key="4">
    <source>
        <dbReference type="ARBA" id="ARBA00022723"/>
    </source>
</evidence>
<dbReference type="GO" id="GO:0005737">
    <property type="term" value="C:cytoplasm"/>
    <property type="evidence" value="ECO:0007669"/>
    <property type="project" value="UniProtKB-ARBA"/>
</dbReference>
<dbReference type="Gene3D" id="3.30.40.10">
    <property type="entry name" value="Zinc/RING finger domain, C3HC4 (zinc finger)"/>
    <property type="match status" value="1"/>
</dbReference>
<evidence type="ECO:0000256" key="9">
    <source>
        <dbReference type="PROSITE-ProRule" id="PRU00175"/>
    </source>
</evidence>
<comment type="similarity">
    <text evidence="1">Belongs to the ohanin/vespryn family.</text>
</comment>
<evidence type="ECO:0000256" key="2">
    <source>
        <dbReference type="ARBA" id="ARBA00022588"/>
    </source>
</evidence>
<comment type="function">
    <text evidence="8">Neurotoxin that produces dose-dependent hypolocomotion and hyperalgesia in mice. May directly act on the central nervous system, as it is 6500-fold more potent when administered intracerebroventricularly than intraperitoneal.</text>
</comment>
<dbReference type="Gene3D" id="2.60.120.920">
    <property type="match status" value="1"/>
</dbReference>
<evidence type="ECO:0000256" key="8">
    <source>
        <dbReference type="ARBA" id="ARBA00034460"/>
    </source>
</evidence>
<evidence type="ECO:0000256" key="7">
    <source>
        <dbReference type="ARBA" id="ARBA00022859"/>
    </source>
</evidence>
<keyword evidence="7" id="KW-0391">Immunity</keyword>
<dbReference type="GO" id="GO:0045087">
    <property type="term" value="P:innate immune response"/>
    <property type="evidence" value="ECO:0007669"/>
    <property type="project" value="UniProtKB-KW"/>
</dbReference>
<dbReference type="InterPro" id="IPR043136">
    <property type="entry name" value="B30.2/SPRY_sf"/>
</dbReference>
<evidence type="ECO:0000256" key="3">
    <source>
        <dbReference type="ARBA" id="ARBA00022699"/>
    </source>
</evidence>
<dbReference type="PANTHER" id="PTHR25465">
    <property type="entry name" value="B-BOX DOMAIN CONTAINING"/>
    <property type="match status" value="1"/>
</dbReference>
<sequence>MASGGSQKLEDKLTCCICLEMFTAPVTTPCGHSFCEKCINSYWDKEAQGPTEQKVYFCPECRKDFPERPELSKTVQLDSLVELLRQGDTQQAPGTELGTTVQRKRCPRHGWPLELYCKNEKRGICCECTVKECRDHGRVLFEEERKIKDVSKLEQGGQGGGGLYPSLLFISFSFFFMQDSSQQFKSKILQKFCHIMEALKGCQRKAVERIESEQALALGQLEESWNRLQHQLEVLAEHDKKAKELLTCADNVKFLEVCDIFMVPEYLRWISPLCSDILVVPIDQQNLTFDPSTANKYLRLSDLDRKAAHPQDFSKMPNEPQRFEPWQVLCVQKFSQGSNYWEVKISGQSAIVGVAYERICRNKWGRQNFTIGQDQLSWGLHVQEDCYVAWHNGEPTKIKEPLCKFIGVSLNCDHGILCFYGVDDNMKPLHSFDIIFSPPLVPIFWLCEGTTVTLCQKAEGQGQIDGMPADIQTTLTVVEKQGDKKTAPKQ</sequence>
<dbReference type="SMART" id="SM00589">
    <property type="entry name" value="PRY"/>
    <property type="match status" value="1"/>
</dbReference>
<evidence type="ECO:0000259" key="11">
    <source>
        <dbReference type="PROSITE" id="PS50188"/>
    </source>
</evidence>
<feature type="domain" description="RING-type" evidence="10">
    <location>
        <begin position="15"/>
        <end position="62"/>
    </location>
</feature>
<keyword evidence="4" id="KW-0479">Metal-binding</keyword>
<dbReference type="SMART" id="SM00449">
    <property type="entry name" value="SPRY"/>
    <property type="match status" value="1"/>
</dbReference>
<dbReference type="GeneTree" id="ENSGT00940000165001"/>
<dbReference type="PROSITE" id="PS50188">
    <property type="entry name" value="B302_SPRY"/>
    <property type="match status" value="1"/>
</dbReference>
<reference evidence="12" key="3">
    <citation type="submission" date="2025-09" db="UniProtKB">
        <authorList>
            <consortium name="Ensembl"/>
        </authorList>
    </citation>
    <scope>IDENTIFICATION</scope>
</reference>
<evidence type="ECO:0000256" key="5">
    <source>
        <dbReference type="ARBA" id="ARBA00022771"/>
    </source>
</evidence>
<dbReference type="InterPro" id="IPR051051">
    <property type="entry name" value="E3_ubiq-ligase_TRIM/RNF"/>
</dbReference>
<dbReference type="InterPro" id="IPR027370">
    <property type="entry name" value="Znf-RING_euk"/>
</dbReference>
<keyword evidence="2" id="KW-0399">Innate immunity</keyword>
<dbReference type="InterPro" id="IPR001841">
    <property type="entry name" value="Znf_RING"/>
</dbReference>
<name>A0A803T362_ANOCA</name>
<dbReference type="SUPFAM" id="SSF57850">
    <property type="entry name" value="RING/U-box"/>
    <property type="match status" value="1"/>
</dbReference>
<keyword evidence="3" id="KW-0528">Neurotoxin</keyword>
<dbReference type="InterPro" id="IPR001870">
    <property type="entry name" value="B30.2/SPRY"/>
</dbReference>
<dbReference type="Pfam" id="PF00622">
    <property type="entry name" value="SPRY"/>
    <property type="match status" value="1"/>
</dbReference>
<dbReference type="GO" id="GO:0008270">
    <property type="term" value="F:zinc ion binding"/>
    <property type="evidence" value="ECO:0007669"/>
    <property type="project" value="UniProtKB-KW"/>
</dbReference>
<reference evidence="12" key="2">
    <citation type="submission" date="2025-08" db="UniProtKB">
        <authorList>
            <consortium name="Ensembl"/>
        </authorList>
    </citation>
    <scope>IDENTIFICATION</scope>
</reference>
<dbReference type="InterPro" id="IPR017907">
    <property type="entry name" value="Znf_RING_CS"/>
</dbReference>
<dbReference type="PROSITE" id="PS00518">
    <property type="entry name" value="ZF_RING_1"/>
    <property type="match status" value="1"/>
</dbReference>
<dbReference type="Pfam" id="PF13445">
    <property type="entry name" value="zf-RING_UBOX"/>
    <property type="match status" value="1"/>
</dbReference>
<evidence type="ECO:0008006" key="14">
    <source>
        <dbReference type="Google" id="ProtNLM"/>
    </source>
</evidence>
<dbReference type="Proteomes" id="UP000001646">
    <property type="component" value="Chromosome 2"/>
</dbReference>
<evidence type="ECO:0000256" key="6">
    <source>
        <dbReference type="ARBA" id="ARBA00022833"/>
    </source>
</evidence>
<organism evidence="12 13">
    <name type="scientific">Anolis carolinensis</name>
    <name type="common">Green anole</name>
    <name type="synonym">American chameleon</name>
    <dbReference type="NCBI Taxonomy" id="28377"/>
    <lineage>
        <taxon>Eukaryota</taxon>
        <taxon>Metazoa</taxon>
        <taxon>Chordata</taxon>
        <taxon>Craniata</taxon>
        <taxon>Vertebrata</taxon>
        <taxon>Euteleostomi</taxon>
        <taxon>Lepidosauria</taxon>
        <taxon>Squamata</taxon>
        <taxon>Bifurcata</taxon>
        <taxon>Unidentata</taxon>
        <taxon>Episquamata</taxon>
        <taxon>Toxicofera</taxon>
        <taxon>Iguania</taxon>
        <taxon>Dactyloidae</taxon>
        <taxon>Anolis</taxon>
    </lineage>
</organism>
<dbReference type="InterPro" id="IPR013320">
    <property type="entry name" value="ConA-like_dom_sf"/>
</dbReference>
<feature type="domain" description="B30.2/SPRY" evidence="11">
    <location>
        <begin position="267"/>
        <end position="461"/>
    </location>
</feature>
<evidence type="ECO:0000259" key="10">
    <source>
        <dbReference type="PROSITE" id="PS50089"/>
    </source>
</evidence>
<dbReference type="SMART" id="SM00184">
    <property type="entry name" value="RING"/>
    <property type="match status" value="1"/>
</dbReference>
<dbReference type="InterPro" id="IPR006574">
    <property type="entry name" value="PRY"/>
</dbReference>
<dbReference type="PRINTS" id="PR01407">
    <property type="entry name" value="BUTYPHLNCDUF"/>
</dbReference>
<keyword evidence="3" id="KW-0800">Toxin</keyword>
<dbReference type="Pfam" id="PF13765">
    <property type="entry name" value="PRY"/>
    <property type="match status" value="1"/>
</dbReference>
<dbReference type="InterPro" id="IPR058030">
    <property type="entry name" value="TRIM8/14/16/25/29/45/65_CC"/>
</dbReference>